<dbReference type="PRINTS" id="PR00983">
    <property type="entry name" value="TRNASYNTHCYS"/>
</dbReference>
<proteinExistence type="inferred from homology"/>
<evidence type="ECO:0000256" key="3">
    <source>
        <dbReference type="ARBA" id="ARBA00012832"/>
    </source>
</evidence>
<feature type="region of interest" description="Disordered" evidence="12">
    <location>
        <begin position="44"/>
        <end position="63"/>
    </location>
</feature>
<dbReference type="GO" id="GO:0004817">
    <property type="term" value="F:cysteine-tRNA ligase activity"/>
    <property type="evidence" value="ECO:0007669"/>
    <property type="project" value="UniProtKB-EC"/>
</dbReference>
<evidence type="ECO:0000256" key="11">
    <source>
        <dbReference type="ARBA" id="ARBA00031499"/>
    </source>
</evidence>
<feature type="domain" description="tRNA synthetases class I catalytic" evidence="13">
    <location>
        <begin position="160"/>
        <end position="497"/>
    </location>
</feature>
<evidence type="ECO:0000256" key="7">
    <source>
        <dbReference type="ARBA" id="ARBA00022833"/>
    </source>
</evidence>
<evidence type="ECO:0000256" key="6">
    <source>
        <dbReference type="ARBA" id="ARBA00022741"/>
    </source>
</evidence>
<keyword evidence="6" id="KW-0547">Nucleotide-binding</keyword>
<dbReference type="EMBL" id="HBNS01022821">
    <property type="protein sequence ID" value="CAE4613217.1"/>
    <property type="molecule type" value="Transcribed_RNA"/>
</dbReference>
<evidence type="ECO:0000256" key="10">
    <source>
        <dbReference type="ARBA" id="ARBA00023146"/>
    </source>
</evidence>
<name>A0A7S4RHR3_9STRA</name>
<dbReference type="Gene3D" id="3.40.50.620">
    <property type="entry name" value="HUPs"/>
    <property type="match status" value="1"/>
</dbReference>
<protein>
    <recommendedName>
        <fullName evidence="3">cysteine--tRNA ligase</fullName>
        <ecNumber evidence="3">6.1.1.16</ecNumber>
    </recommendedName>
    <alternativeName>
        <fullName evidence="11">Cysteinyl-tRNA synthetase</fullName>
    </alternativeName>
</protein>
<keyword evidence="7" id="KW-0862">Zinc</keyword>
<comment type="cofactor">
    <cofactor evidence="1">
        <name>Zn(2+)</name>
        <dbReference type="ChEBI" id="CHEBI:29105"/>
    </cofactor>
</comment>
<dbReference type="PROSITE" id="PS51257">
    <property type="entry name" value="PROKAR_LIPOPROTEIN"/>
    <property type="match status" value="1"/>
</dbReference>
<evidence type="ECO:0000256" key="1">
    <source>
        <dbReference type="ARBA" id="ARBA00001947"/>
    </source>
</evidence>
<dbReference type="GO" id="GO:0005737">
    <property type="term" value="C:cytoplasm"/>
    <property type="evidence" value="ECO:0007669"/>
    <property type="project" value="TreeGrafter"/>
</dbReference>
<evidence type="ECO:0000256" key="8">
    <source>
        <dbReference type="ARBA" id="ARBA00022840"/>
    </source>
</evidence>
<dbReference type="PANTHER" id="PTHR10890">
    <property type="entry name" value="CYSTEINYL-TRNA SYNTHETASE"/>
    <property type="match status" value="1"/>
</dbReference>
<evidence type="ECO:0000256" key="5">
    <source>
        <dbReference type="ARBA" id="ARBA00022723"/>
    </source>
</evidence>
<feature type="compositionally biased region" description="Basic and acidic residues" evidence="12">
    <location>
        <begin position="355"/>
        <end position="369"/>
    </location>
</feature>
<dbReference type="GO" id="GO:0046872">
    <property type="term" value="F:metal ion binding"/>
    <property type="evidence" value="ECO:0007669"/>
    <property type="project" value="UniProtKB-KW"/>
</dbReference>
<feature type="compositionally biased region" description="Low complexity" evidence="12">
    <location>
        <begin position="44"/>
        <end position="53"/>
    </location>
</feature>
<gene>
    <name evidence="14" type="ORF">DBRI00130_LOCUS18027</name>
</gene>
<dbReference type="SUPFAM" id="SSF52374">
    <property type="entry name" value="Nucleotidylyl transferase"/>
    <property type="match status" value="1"/>
</dbReference>
<keyword evidence="4" id="KW-0436">Ligase</keyword>
<evidence type="ECO:0000259" key="13">
    <source>
        <dbReference type="Pfam" id="PF01406"/>
    </source>
</evidence>
<dbReference type="InterPro" id="IPR015803">
    <property type="entry name" value="Cys-tRNA-ligase"/>
</dbReference>
<dbReference type="InterPro" id="IPR024909">
    <property type="entry name" value="Cys-tRNA/MSH_ligase"/>
</dbReference>
<evidence type="ECO:0000256" key="2">
    <source>
        <dbReference type="ARBA" id="ARBA00005594"/>
    </source>
</evidence>
<feature type="compositionally biased region" description="Low complexity" evidence="12">
    <location>
        <begin position="507"/>
        <end position="520"/>
    </location>
</feature>
<feature type="region of interest" description="Disordered" evidence="12">
    <location>
        <begin position="355"/>
        <end position="393"/>
    </location>
</feature>
<keyword evidence="9" id="KW-0648">Protein biosynthesis</keyword>
<dbReference type="HAMAP" id="MF_00041">
    <property type="entry name" value="Cys_tRNA_synth"/>
    <property type="match status" value="1"/>
</dbReference>
<evidence type="ECO:0000256" key="9">
    <source>
        <dbReference type="ARBA" id="ARBA00022917"/>
    </source>
</evidence>
<accession>A0A7S4RHR3</accession>
<dbReference type="GO" id="GO:0006423">
    <property type="term" value="P:cysteinyl-tRNA aminoacylation"/>
    <property type="evidence" value="ECO:0007669"/>
    <property type="project" value="InterPro"/>
</dbReference>
<dbReference type="EC" id="6.1.1.16" evidence="3"/>
<keyword evidence="10" id="KW-0030">Aminoacyl-tRNA synthetase</keyword>
<dbReference type="InterPro" id="IPR032678">
    <property type="entry name" value="tRNA-synt_1_cat_dom"/>
</dbReference>
<dbReference type="GO" id="GO:0005524">
    <property type="term" value="F:ATP binding"/>
    <property type="evidence" value="ECO:0007669"/>
    <property type="project" value="UniProtKB-KW"/>
</dbReference>
<sequence length="866" mass="96820">MMIRLLSNYHHHNRPCHHRHRPFSSSSPSITSCLNLINNDDSASSAQSTQLTSNEERKEEMQRSVITLTKPDTKRLGHSINHCRRYFNSTSFFSKNEIKGCGEGQISGNFIMYNSLSNCYQSIPFSPSGDSLLLAARKKEENESTIASSSRATKENEEKNIIEKGLAWYTCGPTVYDSTHLGHARTYICLDFIRRIIQHLHSNANVSEQQQQTIPEPLFIMNITDIDDKIIQRSKELKISPLKLARKYEEEFWKDLDTLNVLRPHVITRVTEHVDLSIIPYIEKIIENGMAYVIPDDANGETEEGKGSVYFDVRAFESIQGGGINRYGKLAPPLAATSSENNNFFGWDGNNDGGKDLSKSHKKDPRDFVLWKSRPNNNNSNDNDEEGNDPCWDSPWGHGRPGWHIECSAMIDHTMSKFPSHEMYVHAGGIDLKFPHHTNEIAQAEAYHYKKSNKNNSSFTKEWIPHWVHTGHLHISGLKMSKSLKNFITVRQLLSDGDTSVKEQNESDLSSSLSPSSSSLSSVADDFRLWCLGLSGSYRGPATYSERRLEEARTLRGRIVRFLLDGEEWIRESSNGCHQPPRLWGTAEHNLFQISTEVSSKCDLAIIGCASLEGSSSNNDNSVESSKTMASYDFDGSVIVHEMVRLAEAGSAYVSSSKVGDHPVEALQGSIDLLRKKLSLFGFTDRTVRAGIVRSVGVSGDDGHGSSIKGGERALADELVSFRSAIRKAALSHIRSGDSSVSKTNTNKAINDILKLCDAARDRTLPALGLDISDSDVEGGEKSQWRFCVPRNSASSDLETVSKNQRKPTVPKVVPVKDMFRVGQYEGMFSQYDDEGMPTHNSDGSEVSNRLRKKLKKKRDKFTKKS</sequence>
<feature type="compositionally biased region" description="Polar residues" evidence="12">
    <location>
        <begin position="839"/>
        <end position="848"/>
    </location>
</feature>
<feature type="region of interest" description="Disordered" evidence="12">
    <location>
        <begin position="499"/>
        <end position="520"/>
    </location>
</feature>
<dbReference type="Pfam" id="PF01406">
    <property type="entry name" value="tRNA-synt_1e"/>
    <property type="match status" value="1"/>
</dbReference>
<feature type="region of interest" description="Disordered" evidence="12">
    <location>
        <begin position="830"/>
        <end position="866"/>
    </location>
</feature>
<dbReference type="PANTHER" id="PTHR10890:SF27">
    <property type="entry name" value="CYSTEINE--TRNA LIGASE, MITOCHONDRIAL-RELATED"/>
    <property type="match status" value="1"/>
</dbReference>
<evidence type="ECO:0000256" key="12">
    <source>
        <dbReference type="SAM" id="MobiDB-lite"/>
    </source>
</evidence>
<comment type="similarity">
    <text evidence="2">Belongs to the class-I aminoacyl-tRNA synthetase family.</text>
</comment>
<evidence type="ECO:0000313" key="14">
    <source>
        <dbReference type="EMBL" id="CAE4613217.1"/>
    </source>
</evidence>
<feature type="compositionally biased region" description="Basic residues" evidence="12">
    <location>
        <begin position="850"/>
        <end position="866"/>
    </location>
</feature>
<organism evidence="14">
    <name type="scientific">Ditylum brightwellii</name>
    <dbReference type="NCBI Taxonomy" id="49249"/>
    <lineage>
        <taxon>Eukaryota</taxon>
        <taxon>Sar</taxon>
        <taxon>Stramenopiles</taxon>
        <taxon>Ochrophyta</taxon>
        <taxon>Bacillariophyta</taxon>
        <taxon>Mediophyceae</taxon>
        <taxon>Lithodesmiophycidae</taxon>
        <taxon>Lithodesmiales</taxon>
        <taxon>Lithodesmiaceae</taxon>
        <taxon>Ditylum</taxon>
    </lineage>
</organism>
<dbReference type="AlphaFoldDB" id="A0A7S4RHR3"/>
<reference evidence="14" key="1">
    <citation type="submission" date="2021-01" db="EMBL/GenBank/DDBJ databases">
        <authorList>
            <person name="Corre E."/>
            <person name="Pelletier E."/>
            <person name="Niang G."/>
            <person name="Scheremetjew M."/>
            <person name="Finn R."/>
            <person name="Kale V."/>
            <person name="Holt S."/>
            <person name="Cochrane G."/>
            <person name="Meng A."/>
            <person name="Brown T."/>
            <person name="Cohen L."/>
        </authorList>
    </citation>
    <scope>NUCLEOTIDE SEQUENCE</scope>
    <source>
        <strain evidence="14">GSO104</strain>
    </source>
</reference>
<keyword evidence="8" id="KW-0067">ATP-binding</keyword>
<evidence type="ECO:0000256" key="4">
    <source>
        <dbReference type="ARBA" id="ARBA00022598"/>
    </source>
</evidence>
<dbReference type="InterPro" id="IPR014729">
    <property type="entry name" value="Rossmann-like_a/b/a_fold"/>
</dbReference>
<keyword evidence="5" id="KW-0479">Metal-binding</keyword>